<reference evidence="1 2" key="1">
    <citation type="submission" date="2019-03" db="EMBL/GenBank/DDBJ databases">
        <title>First draft genome of Liparis tanakae, snailfish: a comprehensive survey of snailfish specific genes.</title>
        <authorList>
            <person name="Kim W."/>
            <person name="Song I."/>
            <person name="Jeong J.-H."/>
            <person name="Kim D."/>
            <person name="Kim S."/>
            <person name="Ryu S."/>
            <person name="Song J.Y."/>
            <person name="Lee S.K."/>
        </authorList>
    </citation>
    <scope>NUCLEOTIDE SEQUENCE [LARGE SCALE GENOMIC DNA]</scope>
    <source>
        <tissue evidence="1">Muscle</tissue>
    </source>
</reference>
<proteinExistence type="predicted"/>
<accession>A0A4Z2EB68</accession>
<evidence type="ECO:0000313" key="2">
    <source>
        <dbReference type="Proteomes" id="UP000314294"/>
    </source>
</evidence>
<keyword evidence="2" id="KW-1185">Reference proteome</keyword>
<organism evidence="1 2">
    <name type="scientific">Liparis tanakae</name>
    <name type="common">Tanaka's snailfish</name>
    <dbReference type="NCBI Taxonomy" id="230148"/>
    <lineage>
        <taxon>Eukaryota</taxon>
        <taxon>Metazoa</taxon>
        <taxon>Chordata</taxon>
        <taxon>Craniata</taxon>
        <taxon>Vertebrata</taxon>
        <taxon>Euteleostomi</taxon>
        <taxon>Actinopterygii</taxon>
        <taxon>Neopterygii</taxon>
        <taxon>Teleostei</taxon>
        <taxon>Neoteleostei</taxon>
        <taxon>Acanthomorphata</taxon>
        <taxon>Eupercaria</taxon>
        <taxon>Perciformes</taxon>
        <taxon>Cottioidei</taxon>
        <taxon>Cottales</taxon>
        <taxon>Liparidae</taxon>
        <taxon>Liparis</taxon>
    </lineage>
</organism>
<dbReference type="Proteomes" id="UP000314294">
    <property type="component" value="Unassembled WGS sequence"/>
</dbReference>
<sequence>MSAVVLAGGSEVERFLLEEGQSGSLHHHDVAIVHVVHLHLGGADDPVDHHPVEPHPSGRHAAGLARPDEALGEPVPLPHLGTVVASSGGSRGRHFIEGVALLAAAEADVEVSGRLHALHLDLHHLPGAAPRLRLEALTLQSVHRHRAAAMHLDGRVHLRDARRYARLGVKGMDESHLR</sequence>
<dbReference type="EMBL" id="SRLO01010919">
    <property type="protein sequence ID" value="TNN26127.1"/>
    <property type="molecule type" value="Genomic_DNA"/>
</dbReference>
<name>A0A4Z2EB68_9TELE</name>
<gene>
    <name evidence="1" type="ORF">EYF80_063735</name>
</gene>
<evidence type="ECO:0000313" key="1">
    <source>
        <dbReference type="EMBL" id="TNN26127.1"/>
    </source>
</evidence>
<protein>
    <submittedName>
        <fullName evidence="1">Uncharacterized protein</fullName>
    </submittedName>
</protein>
<dbReference type="AlphaFoldDB" id="A0A4Z2EB68"/>
<comment type="caution">
    <text evidence="1">The sequence shown here is derived from an EMBL/GenBank/DDBJ whole genome shotgun (WGS) entry which is preliminary data.</text>
</comment>